<sequence>MSARTSDPEAGLPAYDEDKKGVEVGHLEESVTVKGADKIDLTGYVYVPDTPEERALVRKIDIHILPMLWVMYIMNYWLHIVPRLHPPTATDAQLDRTNIGNAKVGGMQKDLSLSSSEYSLVLSIFFIGYLLWEVPSIIGEKK</sequence>
<keyword evidence="8" id="KW-1185">Reference proteome</keyword>
<evidence type="ECO:0000256" key="3">
    <source>
        <dbReference type="ARBA" id="ARBA00022692"/>
    </source>
</evidence>
<dbReference type="AlphaFoldDB" id="K1V011"/>
<keyword evidence="5 6" id="KW-0472">Membrane</keyword>
<evidence type="ECO:0000256" key="1">
    <source>
        <dbReference type="ARBA" id="ARBA00004141"/>
    </source>
</evidence>
<dbReference type="HOGENOM" id="CLU_1817159_0_0_1"/>
<evidence type="ECO:0000256" key="6">
    <source>
        <dbReference type="SAM" id="Phobius"/>
    </source>
</evidence>
<dbReference type="PANTHER" id="PTHR43791:SF36">
    <property type="entry name" value="TRANSPORTER, PUTATIVE (AFU_ORTHOLOGUE AFUA_6G08340)-RELATED"/>
    <property type="match status" value="1"/>
</dbReference>
<dbReference type="PANTHER" id="PTHR43791">
    <property type="entry name" value="PERMEASE-RELATED"/>
    <property type="match status" value="1"/>
</dbReference>
<evidence type="ECO:0000313" key="7">
    <source>
        <dbReference type="EMBL" id="EKC97229.1"/>
    </source>
</evidence>
<organism evidence="7 8">
    <name type="scientific">Trichosporon asahii var. asahii (strain CBS 8904)</name>
    <name type="common">Yeast</name>
    <dbReference type="NCBI Taxonomy" id="1220162"/>
    <lineage>
        <taxon>Eukaryota</taxon>
        <taxon>Fungi</taxon>
        <taxon>Dikarya</taxon>
        <taxon>Basidiomycota</taxon>
        <taxon>Agaricomycotina</taxon>
        <taxon>Tremellomycetes</taxon>
        <taxon>Trichosporonales</taxon>
        <taxon>Trichosporonaceae</taxon>
        <taxon>Trichosporon</taxon>
    </lineage>
</organism>
<comment type="subcellular location">
    <subcellularLocation>
        <location evidence="1">Membrane</location>
        <topology evidence="1">Multi-pass membrane protein</topology>
    </subcellularLocation>
</comment>
<dbReference type="OrthoDB" id="2985014at2759"/>
<comment type="caution">
    <text evidence="7">The sequence shown here is derived from an EMBL/GenBank/DDBJ whole genome shotgun (WGS) entry which is preliminary data.</text>
</comment>
<dbReference type="GO" id="GO:0022857">
    <property type="term" value="F:transmembrane transporter activity"/>
    <property type="evidence" value="ECO:0007669"/>
    <property type="project" value="TreeGrafter"/>
</dbReference>
<accession>K1V011</accession>
<keyword evidence="2" id="KW-0813">Transport</keyword>
<dbReference type="EMBL" id="AMBO01000418">
    <property type="protein sequence ID" value="EKC97229.1"/>
    <property type="molecule type" value="Genomic_DNA"/>
</dbReference>
<dbReference type="eggNOG" id="KOG2533">
    <property type="taxonomic scope" value="Eukaryota"/>
</dbReference>
<dbReference type="SUPFAM" id="SSF103473">
    <property type="entry name" value="MFS general substrate transporter"/>
    <property type="match status" value="1"/>
</dbReference>
<evidence type="ECO:0000256" key="5">
    <source>
        <dbReference type="ARBA" id="ARBA00023136"/>
    </source>
</evidence>
<name>K1V011_TRIAC</name>
<evidence type="ECO:0000256" key="4">
    <source>
        <dbReference type="ARBA" id="ARBA00022989"/>
    </source>
</evidence>
<evidence type="ECO:0000256" key="2">
    <source>
        <dbReference type="ARBA" id="ARBA00022448"/>
    </source>
</evidence>
<dbReference type="InParanoid" id="K1V011"/>
<keyword evidence="4 6" id="KW-1133">Transmembrane helix</keyword>
<protein>
    <submittedName>
        <fullName evidence="7">Major facilitator superfamily transporter</fullName>
    </submittedName>
</protein>
<reference evidence="7 8" key="1">
    <citation type="journal article" date="2012" name="Eukaryot. Cell">
        <title>Genome sequence of the Trichosporon asahii environmental strain CBS 8904.</title>
        <authorList>
            <person name="Yang R.Y."/>
            <person name="Li H.T."/>
            <person name="Zhu H."/>
            <person name="Zhou G.P."/>
            <person name="Wang M."/>
            <person name="Wang L."/>
        </authorList>
    </citation>
    <scope>NUCLEOTIDE SEQUENCE [LARGE SCALE GENOMIC DNA]</scope>
    <source>
        <strain evidence="7 8">CBS 8904</strain>
    </source>
</reference>
<proteinExistence type="predicted"/>
<dbReference type="GO" id="GO:0016020">
    <property type="term" value="C:membrane"/>
    <property type="evidence" value="ECO:0007669"/>
    <property type="project" value="UniProtKB-SubCell"/>
</dbReference>
<gene>
    <name evidence="7" type="ORF">A1Q2_08473</name>
</gene>
<dbReference type="InterPro" id="IPR036259">
    <property type="entry name" value="MFS_trans_sf"/>
</dbReference>
<evidence type="ECO:0000313" key="8">
    <source>
        <dbReference type="Proteomes" id="UP000006757"/>
    </source>
</evidence>
<keyword evidence="3 6" id="KW-0812">Transmembrane</keyword>
<dbReference type="STRING" id="1220162.K1V011"/>
<dbReference type="Proteomes" id="UP000006757">
    <property type="component" value="Unassembled WGS sequence"/>
</dbReference>
<feature type="transmembrane region" description="Helical" evidence="6">
    <location>
        <begin position="60"/>
        <end position="78"/>
    </location>
</feature>
<dbReference type="Gene3D" id="1.20.1250.20">
    <property type="entry name" value="MFS general substrate transporter like domains"/>
    <property type="match status" value="1"/>
</dbReference>
<feature type="transmembrane region" description="Helical" evidence="6">
    <location>
        <begin position="118"/>
        <end position="138"/>
    </location>
</feature>